<dbReference type="EMBL" id="JAZGQO010000008">
    <property type="protein sequence ID" value="KAK6179314.1"/>
    <property type="molecule type" value="Genomic_DNA"/>
</dbReference>
<feature type="compositionally biased region" description="Polar residues" evidence="1">
    <location>
        <begin position="55"/>
        <end position="66"/>
    </location>
</feature>
<dbReference type="PANTHER" id="PTHR47824">
    <property type="entry name" value="UBIQUITIN-LIKE DOMAIN-CONTAINING PROTEIN"/>
    <property type="match status" value="1"/>
</dbReference>
<dbReference type="Gene3D" id="3.40.50.410">
    <property type="entry name" value="von Willebrand factor, type A domain"/>
    <property type="match status" value="1"/>
</dbReference>
<keyword evidence="4" id="KW-1185">Reference proteome</keyword>
<evidence type="ECO:0000256" key="1">
    <source>
        <dbReference type="SAM" id="MobiDB-lite"/>
    </source>
</evidence>
<accession>A0AAN8JQJ8</accession>
<gene>
    <name evidence="3" type="ORF">SNE40_011703</name>
</gene>
<feature type="region of interest" description="Disordered" evidence="1">
    <location>
        <begin position="1"/>
        <end position="69"/>
    </location>
</feature>
<dbReference type="PROSITE" id="PS50234">
    <property type="entry name" value="VWFA"/>
    <property type="match status" value="1"/>
</dbReference>
<feature type="compositionally biased region" description="Basic residues" evidence="1">
    <location>
        <begin position="478"/>
        <end position="488"/>
    </location>
</feature>
<dbReference type="CDD" id="cd00198">
    <property type="entry name" value="vWFA"/>
    <property type="match status" value="1"/>
</dbReference>
<evidence type="ECO:0000313" key="4">
    <source>
        <dbReference type="Proteomes" id="UP001347796"/>
    </source>
</evidence>
<reference evidence="3 4" key="1">
    <citation type="submission" date="2024-01" db="EMBL/GenBank/DDBJ databases">
        <title>The genome of the rayed Mediterranean limpet Patella caerulea (Linnaeus, 1758).</title>
        <authorList>
            <person name="Anh-Thu Weber A."/>
            <person name="Halstead-Nussloch G."/>
        </authorList>
    </citation>
    <scope>NUCLEOTIDE SEQUENCE [LARGE SCALE GENOMIC DNA]</scope>
    <source>
        <strain evidence="3">AATW-2023a</strain>
        <tissue evidence="3">Whole specimen</tissue>
    </source>
</reference>
<dbReference type="SUPFAM" id="SSF53300">
    <property type="entry name" value="vWA-like"/>
    <property type="match status" value="1"/>
</dbReference>
<dbReference type="InterPro" id="IPR036465">
    <property type="entry name" value="vWFA_dom_sf"/>
</dbReference>
<feature type="compositionally biased region" description="Low complexity" evidence="1">
    <location>
        <begin position="24"/>
        <end position="36"/>
    </location>
</feature>
<evidence type="ECO:0000259" key="2">
    <source>
        <dbReference type="PROSITE" id="PS50234"/>
    </source>
</evidence>
<protein>
    <recommendedName>
        <fullName evidence="2">VWFA domain-containing protein</fullName>
    </recommendedName>
</protein>
<feature type="region of interest" description="Disordered" evidence="1">
    <location>
        <begin position="443"/>
        <end position="568"/>
    </location>
</feature>
<dbReference type="PANTHER" id="PTHR47824:SF3">
    <property type="entry name" value="UBIQUITIN-LIKE DOMAIN-CONTAINING PROTEIN"/>
    <property type="match status" value="1"/>
</dbReference>
<feature type="domain" description="VWFA" evidence="2">
    <location>
        <begin position="177"/>
        <end position="365"/>
    </location>
</feature>
<comment type="caution">
    <text evidence="3">The sequence shown here is derived from an EMBL/GenBank/DDBJ whole genome shotgun (WGS) entry which is preliminary data.</text>
</comment>
<organism evidence="3 4">
    <name type="scientific">Patella caerulea</name>
    <name type="common">Rayed Mediterranean limpet</name>
    <dbReference type="NCBI Taxonomy" id="87958"/>
    <lineage>
        <taxon>Eukaryota</taxon>
        <taxon>Metazoa</taxon>
        <taxon>Spiralia</taxon>
        <taxon>Lophotrochozoa</taxon>
        <taxon>Mollusca</taxon>
        <taxon>Gastropoda</taxon>
        <taxon>Patellogastropoda</taxon>
        <taxon>Patelloidea</taxon>
        <taxon>Patellidae</taxon>
        <taxon>Patella</taxon>
    </lineage>
</organism>
<dbReference type="Proteomes" id="UP001347796">
    <property type="component" value="Unassembled WGS sequence"/>
</dbReference>
<dbReference type="AlphaFoldDB" id="A0AAN8JQJ8"/>
<name>A0AAN8JQJ8_PATCE</name>
<evidence type="ECO:0000313" key="3">
    <source>
        <dbReference type="EMBL" id="KAK6179314.1"/>
    </source>
</evidence>
<feature type="compositionally biased region" description="Basic residues" evidence="1">
    <location>
        <begin position="499"/>
        <end position="538"/>
    </location>
</feature>
<sequence length="754" mass="85055">MKRRASRTVAQPPGKLFKEDTVTSLNKALSSASKLKSVPRPQVPSKWPSLKRRSTGVTEITKTDTASPELRRASTLTLEDSEGIPASSSTGLRKSTSILETDDILTTVTQLPSGSTITKTYSIENASNSVQKELSKTLSKSNSKQSLKKMLSKTHLLKSSNKSSASVPFLPPGGLFEIVFSFDTTSSMYCCLTQIRDRVQDMIQRLQADIPGIRIAVVAHGDYCDKKSKYVLQHIDFGATVPELCDFVRQIEGTFGGDLDECYELVMQRVRTDLSWTPNSQRALVMIGDADPHEKDYVFEGFCPNIDWREELQHLKEMGVRIYGVKANGETCPADGFWKVISKETNGLYLQMEKFDMIFETLMAICYREGNTDILQDYLKEVEAENGSKMKTIFGTLRKAGDPTGSSCSNLFTFKASGKSAKKFKSIARIGVKETTKAPKYKVSAKKMSTGASKEPKTKMNKVAKNREIPAKVVTKGPSRKATAKKTKVGKEKTLTKKGVVKKAPRKKSKVDKKKKSANKNKKSTSGAKKKLTKKKPTVLKVNAVKSKGSKTKKSEVDQSNPKKKTTRKYLKKYRENTQLPMTYYLRTPLAPLECSGWKLGIAPERVKNQATWKPRPNGPGMRRVSLFKKHTDLKSIFEFAVTIPDRSTKYAVYYKICHGYKTNSSWDVYHFKQPSILKEINDIVSRGGSIYVRRFLFTDKAYETMKKLSLTEETIMSYLPNNYNYPWRRHLFEKNTRHRKVTRHGFAISHIDY</sequence>
<proteinExistence type="predicted"/>
<dbReference type="InterPro" id="IPR002035">
    <property type="entry name" value="VWF_A"/>
</dbReference>